<organism evidence="1 2">
    <name type="scientific">Dryococelus australis</name>
    <dbReference type="NCBI Taxonomy" id="614101"/>
    <lineage>
        <taxon>Eukaryota</taxon>
        <taxon>Metazoa</taxon>
        <taxon>Ecdysozoa</taxon>
        <taxon>Arthropoda</taxon>
        <taxon>Hexapoda</taxon>
        <taxon>Insecta</taxon>
        <taxon>Pterygota</taxon>
        <taxon>Neoptera</taxon>
        <taxon>Polyneoptera</taxon>
        <taxon>Phasmatodea</taxon>
        <taxon>Verophasmatodea</taxon>
        <taxon>Anareolatae</taxon>
        <taxon>Phasmatidae</taxon>
        <taxon>Eurycanthinae</taxon>
        <taxon>Dryococelus</taxon>
    </lineage>
</organism>
<dbReference type="EMBL" id="JARBHB010000009">
    <property type="protein sequence ID" value="KAJ8875912.1"/>
    <property type="molecule type" value="Genomic_DNA"/>
</dbReference>
<protein>
    <recommendedName>
        <fullName evidence="3">DDE-1 domain-containing protein</fullName>
    </recommendedName>
</protein>
<reference evidence="1 2" key="1">
    <citation type="submission" date="2023-02" db="EMBL/GenBank/DDBJ databases">
        <title>LHISI_Scaffold_Assembly.</title>
        <authorList>
            <person name="Stuart O.P."/>
            <person name="Cleave R."/>
            <person name="Magrath M.J.L."/>
            <person name="Mikheyev A.S."/>
        </authorList>
    </citation>
    <scope>NUCLEOTIDE SEQUENCE [LARGE SCALE GENOMIC DNA]</scope>
    <source>
        <strain evidence="1">Daus_M_001</strain>
        <tissue evidence="1">Leg muscle</tissue>
    </source>
</reference>
<keyword evidence="2" id="KW-1185">Reference proteome</keyword>
<evidence type="ECO:0008006" key="3">
    <source>
        <dbReference type="Google" id="ProtNLM"/>
    </source>
</evidence>
<evidence type="ECO:0000313" key="2">
    <source>
        <dbReference type="Proteomes" id="UP001159363"/>
    </source>
</evidence>
<comment type="caution">
    <text evidence="1">The sequence shown here is derived from an EMBL/GenBank/DDBJ whole genome shotgun (WGS) entry which is preliminary data.</text>
</comment>
<name>A0ABQ9GV58_9NEOP</name>
<accession>A0ABQ9GV58</accession>
<sequence length="316" mass="35737">MNPGRASKLNRFIVNDHFQKLREIFLGNGLVKRPELVYNIDEKGLAENMKVVAFTNAIGTAIPPMFLLKGQRLNPERYKDMSAGTVICMCSKGSMTTALFIHWLQHFARSVTAPSIVSGFRAMGIYPFDPHKIPDKAFAPSAVPEMPQENIAIAENVNNSNHSDDLLRERKRCINQLTSVSESTESDTDDSSGEQSNMSFTELVSILQLKTATANRKKSINYRSQSESRLARRVRSTFPWKRPWASALRWRWCRLGAAREQSLKTNRPPWRRENTLFYKVPVLIYRSIAKCALICVPSEEGLVHPLALLPFAGGQR</sequence>
<proteinExistence type="predicted"/>
<gene>
    <name evidence="1" type="ORF">PR048_023819</name>
</gene>
<dbReference type="Proteomes" id="UP001159363">
    <property type="component" value="Chromosome 8"/>
</dbReference>
<evidence type="ECO:0000313" key="1">
    <source>
        <dbReference type="EMBL" id="KAJ8875912.1"/>
    </source>
</evidence>